<dbReference type="InterPro" id="IPR001619">
    <property type="entry name" value="Sec1-like"/>
</dbReference>
<evidence type="ECO:0008006" key="5">
    <source>
        <dbReference type="Google" id="ProtNLM"/>
    </source>
</evidence>
<dbReference type="GO" id="GO:0031340">
    <property type="term" value="P:positive regulation of vesicle fusion"/>
    <property type="evidence" value="ECO:0007669"/>
    <property type="project" value="EnsemblFungi"/>
</dbReference>
<evidence type="ECO:0000256" key="2">
    <source>
        <dbReference type="SAM" id="MobiDB-lite"/>
    </source>
</evidence>
<accession>G3AUV5</accession>
<dbReference type="InterPro" id="IPR043127">
    <property type="entry name" value="Sec-1-like_dom3a"/>
</dbReference>
<evidence type="ECO:0000313" key="3">
    <source>
        <dbReference type="EMBL" id="EGW30046.1"/>
    </source>
</evidence>
<dbReference type="Gene3D" id="3.40.50.2060">
    <property type="match status" value="1"/>
</dbReference>
<dbReference type="GO" id="GO:0005935">
    <property type="term" value="C:cellular bud neck"/>
    <property type="evidence" value="ECO:0007669"/>
    <property type="project" value="EnsemblFungi"/>
</dbReference>
<evidence type="ECO:0000256" key="1">
    <source>
        <dbReference type="ARBA" id="ARBA00009884"/>
    </source>
</evidence>
<evidence type="ECO:0000313" key="4">
    <source>
        <dbReference type="Proteomes" id="UP000000709"/>
    </source>
</evidence>
<dbReference type="SUPFAM" id="SSF56815">
    <property type="entry name" value="Sec1/munc18-like (SM) proteins"/>
    <property type="match status" value="1"/>
</dbReference>
<dbReference type="Gene3D" id="3.40.50.1910">
    <property type="match status" value="1"/>
</dbReference>
<dbReference type="GO" id="GO:0005934">
    <property type="term" value="C:cellular bud tip"/>
    <property type="evidence" value="ECO:0007669"/>
    <property type="project" value="EnsemblFungi"/>
</dbReference>
<dbReference type="EMBL" id="GL996506">
    <property type="protein sequence ID" value="EGW30046.1"/>
    <property type="molecule type" value="Genomic_DNA"/>
</dbReference>
<dbReference type="GO" id="GO:0006904">
    <property type="term" value="P:vesicle docking involved in exocytosis"/>
    <property type="evidence" value="ECO:0007669"/>
    <property type="project" value="EnsemblFungi"/>
</dbReference>
<keyword evidence="4" id="KW-1185">Reference proteome</keyword>
<dbReference type="GeneID" id="18870645"/>
<dbReference type="Gene3D" id="3.90.830.10">
    <property type="entry name" value="Syntaxin Binding Protein 1, Chain A, domain 2"/>
    <property type="match status" value="1"/>
</dbReference>
<gene>
    <name evidence="3" type="ORF">SPAPADRAFT_144567</name>
</gene>
<dbReference type="FunCoup" id="G3AUV5">
    <property type="interactions" value="828"/>
</dbReference>
<feature type="region of interest" description="Disordered" evidence="2">
    <location>
        <begin position="678"/>
        <end position="697"/>
    </location>
</feature>
<dbReference type="OMA" id="PFTRPHT"/>
<dbReference type="InterPro" id="IPR043154">
    <property type="entry name" value="Sec-1-like_dom1"/>
</dbReference>
<dbReference type="InterPro" id="IPR036045">
    <property type="entry name" value="Sec1-like_sf"/>
</dbReference>
<dbReference type="Pfam" id="PF00995">
    <property type="entry name" value="Sec1"/>
    <property type="match status" value="1"/>
</dbReference>
<sequence length="759" mass="86577">MSSNNKVRDPTSLLNIQHDYLLSQIKQAQVPGQLYNLIIDSTTESILYRVITKEQLLRIVTSIEKIDERRKNAGKFINAIYFVDIDIYNINCMMADAETNRFKSGVGLFLPLSSHSSETGHYFNSRFLQNPKVTAYFNQGASINYINANMYPMESRVFLTDNRTPNSMPIYFNENCSEFVKLQIEKAAKSLVSLMVLTGEYPLVRYYSPQGTSHQAQPLCELLACEFQNQIDEFARLNQDYPPASVADKPRSILLICDRTLDLFAPLLHEFTYQAMAMDIVPNLERTGVYKYQVETESGETKEAEATLDDEKDEDWVNLRHTHIIEASELIIARINDLIKNNPLMVDRSKASTSSDLMYIVAHLKGFDEERKNLTLHKTLIDECLDINSSRKLAEFAADFEQTCCADGVTFEGERNKTLHDDLIVLLAREDLHINDKIRLVLMYAFYRGGLSESDFKKLAKFIGVNDREIVGLISRCFNNLHKLGFPIVKASAKDKPVVKTTFHTINNEGTYNTSRFGPAIKQVLTNASRYHLDEEWFPYFRDKPLQDDLPASARPTSNSRVNQLNNGTGSLRNPRIKASWASSSSLRHTGSTTSSIHNPLNQKIFCYVAGGITYNEMRSIYELSHSLNKEFYIGSESILKPRDFLIGLQCIDKAKSIKDLDLSIAREMNKPQECPSHLYETIASPPPPRTVSTPQNQVQEKMNRFEQQVQQQQQSFESQHASSTSHYKKRLSLSPNLSGDSKFKEKEKKTSRLKKLFK</sequence>
<dbReference type="GO" id="GO:0005886">
    <property type="term" value="C:plasma membrane"/>
    <property type="evidence" value="ECO:0007669"/>
    <property type="project" value="EnsemblFungi"/>
</dbReference>
<dbReference type="eggNOG" id="KOG1300">
    <property type="taxonomic scope" value="Eukaryota"/>
</dbReference>
<feature type="compositionally biased region" description="Polar residues" evidence="2">
    <location>
        <begin position="555"/>
        <end position="572"/>
    </location>
</feature>
<dbReference type="RefSeq" id="XP_007377812.1">
    <property type="nucleotide sequence ID" value="XM_007377750.1"/>
</dbReference>
<dbReference type="Proteomes" id="UP000000709">
    <property type="component" value="Unassembled WGS sequence"/>
</dbReference>
<comment type="similarity">
    <text evidence="1">Belongs to the STXBP/unc-18/SEC1 family.</text>
</comment>
<dbReference type="HOGENOM" id="CLU_009210_1_0_1"/>
<dbReference type="Gene3D" id="1.25.40.60">
    <property type="match status" value="1"/>
</dbReference>
<proteinExistence type="inferred from homology"/>
<dbReference type="STRING" id="619300.G3AUV5"/>
<dbReference type="AlphaFoldDB" id="G3AUV5"/>
<feature type="compositionally biased region" description="Basic and acidic residues" evidence="2">
    <location>
        <begin position="742"/>
        <end position="751"/>
    </location>
</feature>
<feature type="compositionally biased region" description="Low complexity" evidence="2">
    <location>
        <begin position="706"/>
        <end position="720"/>
    </location>
</feature>
<dbReference type="PIRSF" id="PIRSF005715">
    <property type="entry name" value="VPS45_Sec1"/>
    <property type="match status" value="1"/>
</dbReference>
<dbReference type="GO" id="GO:0000149">
    <property type="term" value="F:SNARE binding"/>
    <property type="evidence" value="ECO:0007669"/>
    <property type="project" value="EnsemblFungi"/>
</dbReference>
<dbReference type="PANTHER" id="PTHR11679">
    <property type="entry name" value="VESICLE PROTEIN SORTING-ASSOCIATED"/>
    <property type="match status" value="1"/>
</dbReference>
<dbReference type="OrthoDB" id="2228at2759"/>
<dbReference type="InterPro" id="IPR027482">
    <property type="entry name" value="Sec1-like_dom2"/>
</dbReference>
<organism evidence="4">
    <name type="scientific">Spathaspora passalidarum (strain NRRL Y-27907 / 11-Y1)</name>
    <dbReference type="NCBI Taxonomy" id="619300"/>
    <lineage>
        <taxon>Eukaryota</taxon>
        <taxon>Fungi</taxon>
        <taxon>Dikarya</taxon>
        <taxon>Ascomycota</taxon>
        <taxon>Saccharomycotina</taxon>
        <taxon>Pichiomycetes</taxon>
        <taxon>Debaryomycetaceae</taxon>
        <taxon>Spathaspora</taxon>
    </lineage>
</organism>
<dbReference type="KEGG" id="spaa:SPAPADRAFT_144567"/>
<protein>
    <recommendedName>
        <fullName evidence="5">Sec1-like protein</fullName>
    </recommendedName>
</protein>
<name>G3AUV5_SPAPN</name>
<feature type="region of interest" description="Disordered" evidence="2">
    <location>
        <begin position="705"/>
        <end position="759"/>
    </location>
</feature>
<reference evidence="3 4" key="1">
    <citation type="journal article" date="2011" name="Proc. Natl. Acad. Sci. U.S.A.">
        <title>Comparative genomics of xylose-fermenting fungi for enhanced biofuel production.</title>
        <authorList>
            <person name="Wohlbach D.J."/>
            <person name="Kuo A."/>
            <person name="Sato T.K."/>
            <person name="Potts K.M."/>
            <person name="Salamov A.A."/>
            <person name="LaButti K.M."/>
            <person name="Sun H."/>
            <person name="Clum A."/>
            <person name="Pangilinan J.L."/>
            <person name="Lindquist E.A."/>
            <person name="Lucas S."/>
            <person name="Lapidus A."/>
            <person name="Jin M."/>
            <person name="Gunawan C."/>
            <person name="Balan V."/>
            <person name="Dale B.E."/>
            <person name="Jeffries T.W."/>
            <person name="Zinkel R."/>
            <person name="Barry K.W."/>
            <person name="Grigoriev I.V."/>
            <person name="Gasch A.P."/>
        </authorList>
    </citation>
    <scope>NUCLEOTIDE SEQUENCE [LARGE SCALE GENOMIC DNA]</scope>
    <source>
        <strain evidence="4">NRRL Y-27907 / 11-Y1</strain>
    </source>
</reference>
<feature type="region of interest" description="Disordered" evidence="2">
    <location>
        <begin position="549"/>
        <end position="575"/>
    </location>
</feature>
<dbReference type="InParanoid" id="G3AUV5"/>